<keyword evidence="5" id="KW-0324">Glycolysis</keyword>
<gene>
    <name evidence="8" type="ORF">GC102_34555</name>
</gene>
<evidence type="ECO:0000313" key="8">
    <source>
        <dbReference type="EMBL" id="NOU90815.1"/>
    </source>
</evidence>
<dbReference type="InterPro" id="IPR014710">
    <property type="entry name" value="RmlC-like_jellyroll"/>
</dbReference>
<accession>A0ABX1ZFX5</accession>
<name>A0ABX1ZFX5_9BACL</name>
<comment type="catalytic activity">
    <reaction evidence="6">
        <text>alpha-D-glucose 6-phosphate = beta-D-fructose 6-phosphate</text>
        <dbReference type="Rhea" id="RHEA:11816"/>
        <dbReference type="ChEBI" id="CHEBI:57634"/>
        <dbReference type="ChEBI" id="CHEBI:58225"/>
        <dbReference type="EC" id="5.3.1.9"/>
    </reaction>
</comment>
<evidence type="ECO:0000256" key="4">
    <source>
        <dbReference type="ARBA" id="ARBA00022432"/>
    </source>
</evidence>
<sequence length="193" mass="22003">MSQELTVKPFSMYFDLISGMSNERSTTKRHLSNMRGMFSNGEALEAMIEKENSLMYEFFELEMPEKDGHLLFGTSIVYPGKVGNEYFMTKGHFHTILDTAEVYYCLGGKGYMLMENPEGDWIAEEMTPGKAVYVPGRYAHRSINVGDEPMITFFVFRADAGHDYGTIETKGYRKLIVENEGKVEIVDNPKWGV</sequence>
<keyword evidence="4" id="KW-0312">Gluconeogenesis</keyword>
<comment type="similarity">
    <text evidence="2">Belongs to the archaeal-type GPI family.</text>
</comment>
<protein>
    <recommendedName>
        <fullName evidence="3">glucose-6-phosphate isomerase</fullName>
        <ecNumber evidence="3">5.3.1.9</ecNumber>
    </recommendedName>
</protein>
<dbReference type="EC" id="5.3.1.9" evidence="3"/>
<dbReference type="Pfam" id="PF06560">
    <property type="entry name" value="GPI"/>
    <property type="match status" value="1"/>
</dbReference>
<proteinExistence type="inferred from homology"/>
<comment type="pathway">
    <text evidence="1">Carbohydrate degradation; glycolysis; D-glyceraldehyde 3-phosphate and glycerone phosphate from D-glucose: step 2/4.</text>
</comment>
<dbReference type="RefSeq" id="WP_171693567.1">
    <property type="nucleotide sequence ID" value="NZ_WHOC01000176.1"/>
</dbReference>
<dbReference type="Gene3D" id="2.60.120.10">
    <property type="entry name" value="Jelly Rolls"/>
    <property type="match status" value="1"/>
</dbReference>
<dbReference type="SUPFAM" id="SSF51182">
    <property type="entry name" value="RmlC-like cupins"/>
    <property type="match status" value="1"/>
</dbReference>
<reference evidence="8 9" key="1">
    <citation type="submission" date="2019-10" db="EMBL/GenBank/DDBJ databases">
        <title>Description of Paenibacillus choica sp. nov.</title>
        <authorList>
            <person name="Carlier A."/>
            <person name="Qi S."/>
        </authorList>
    </citation>
    <scope>NUCLEOTIDE SEQUENCE [LARGE SCALE GENOMIC DNA]</scope>
    <source>
        <strain evidence="8 9">LMG 31460</strain>
    </source>
</reference>
<keyword evidence="9" id="KW-1185">Reference proteome</keyword>
<evidence type="ECO:0000259" key="7">
    <source>
        <dbReference type="Pfam" id="PF06560"/>
    </source>
</evidence>
<comment type="caution">
    <text evidence="8">The sequence shown here is derived from an EMBL/GenBank/DDBJ whole genome shotgun (WGS) entry which is preliminary data.</text>
</comment>
<organism evidence="8 9">
    <name type="scientific">Paenibacillus germinis</name>
    <dbReference type="NCBI Taxonomy" id="2654979"/>
    <lineage>
        <taxon>Bacteria</taxon>
        <taxon>Bacillati</taxon>
        <taxon>Bacillota</taxon>
        <taxon>Bacilli</taxon>
        <taxon>Bacillales</taxon>
        <taxon>Paenibacillaceae</taxon>
        <taxon>Paenibacillus</taxon>
    </lineage>
</organism>
<dbReference type="InterPro" id="IPR010551">
    <property type="entry name" value="G6P_isomerase_prok"/>
</dbReference>
<evidence type="ECO:0000313" key="9">
    <source>
        <dbReference type="Proteomes" id="UP000658690"/>
    </source>
</evidence>
<dbReference type="EMBL" id="WHOC01000176">
    <property type="protein sequence ID" value="NOU90815.1"/>
    <property type="molecule type" value="Genomic_DNA"/>
</dbReference>
<evidence type="ECO:0000256" key="6">
    <source>
        <dbReference type="ARBA" id="ARBA00029321"/>
    </source>
</evidence>
<dbReference type="Proteomes" id="UP000658690">
    <property type="component" value="Unassembled WGS sequence"/>
</dbReference>
<evidence type="ECO:0000256" key="1">
    <source>
        <dbReference type="ARBA" id="ARBA00004926"/>
    </source>
</evidence>
<feature type="domain" description="Glucose-6-phosphate isomerase prokaryote" evidence="7">
    <location>
        <begin position="29"/>
        <end position="182"/>
    </location>
</feature>
<evidence type="ECO:0000256" key="5">
    <source>
        <dbReference type="ARBA" id="ARBA00023152"/>
    </source>
</evidence>
<evidence type="ECO:0000256" key="2">
    <source>
        <dbReference type="ARBA" id="ARBA00006542"/>
    </source>
</evidence>
<dbReference type="CDD" id="cd02218">
    <property type="entry name" value="cupin_PGI"/>
    <property type="match status" value="1"/>
</dbReference>
<dbReference type="InterPro" id="IPR011051">
    <property type="entry name" value="RmlC_Cupin_sf"/>
</dbReference>
<evidence type="ECO:0000256" key="3">
    <source>
        <dbReference type="ARBA" id="ARBA00011952"/>
    </source>
</evidence>